<protein>
    <submittedName>
        <fullName evidence="1">Uncharacterized protein</fullName>
    </submittedName>
</protein>
<name>A0A9P4QDA0_9PEZI</name>
<comment type="caution">
    <text evidence="1">The sequence shown here is derived from an EMBL/GenBank/DDBJ whole genome shotgun (WGS) entry which is preliminary data.</text>
</comment>
<accession>A0A9P4QDA0</accession>
<evidence type="ECO:0000313" key="2">
    <source>
        <dbReference type="Proteomes" id="UP000799441"/>
    </source>
</evidence>
<dbReference type="EMBL" id="MU003772">
    <property type="protein sequence ID" value="KAF2724299.1"/>
    <property type="molecule type" value="Genomic_DNA"/>
</dbReference>
<gene>
    <name evidence="1" type="ORF">K431DRAFT_282148</name>
</gene>
<evidence type="ECO:0000313" key="1">
    <source>
        <dbReference type="EMBL" id="KAF2724299.1"/>
    </source>
</evidence>
<reference evidence="1" key="1">
    <citation type="journal article" date="2020" name="Stud. Mycol.">
        <title>101 Dothideomycetes genomes: a test case for predicting lifestyles and emergence of pathogens.</title>
        <authorList>
            <person name="Haridas S."/>
            <person name="Albert R."/>
            <person name="Binder M."/>
            <person name="Bloem J."/>
            <person name="Labutti K."/>
            <person name="Salamov A."/>
            <person name="Andreopoulos B."/>
            <person name="Baker S."/>
            <person name="Barry K."/>
            <person name="Bills G."/>
            <person name="Bluhm B."/>
            <person name="Cannon C."/>
            <person name="Castanera R."/>
            <person name="Culley D."/>
            <person name="Daum C."/>
            <person name="Ezra D."/>
            <person name="Gonzalez J."/>
            <person name="Henrissat B."/>
            <person name="Kuo A."/>
            <person name="Liang C."/>
            <person name="Lipzen A."/>
            <person name="Lutzoni F."/>
            <person name="Magnuson J."/>
            <person name="Mondo S."/>
            <person name="Nolan M."/>
            <person name="Ohm R."/>
            <person name="Pangilinan J."/>
            <person name="Park H.-J."/>
            <person name="Ramirez L."/>
            <person name="Alfaro M."/>
            <person name="Sun H."/>
            <person name="Tritt A."/>
            <person name="Yoshinaga Y."/>
            <person name="Zwiers L.-H."/>
            <person name="Turgeon B."/>
            <person name="Goodwin S."/>
            <person name="Spatafora J."/>
            <person name="Crous P."/>
            <person name="Grigoriev I."/>
        </authorList>
    </citation>
    <scope>NUCLEOTIDE SEQUENCE</scope>
    <source>
        <strain evidence="1">CBS 116435</strain>
    </source>
</reference>
<sequence>MVCHRCQQIPFEDPPVFDPSQHCTHSGPRSKNGLEYFMRDETSINSPKQAFALHESICALVASSANCALCQIISAAVQRYWTIRKPFESNVWIAKMPDGYTRYSSSPLQKGIAVFLGPGPSSGQMWYALIAALGICVDSSES</sequence>
<proteinExistence type="predicted"/>
<keyword evidence="2" id="KW-1185">Reference proteome</keyword>
<dbReference type="Proteomes" id="UP000799441">
    <property type="component" value="Unassembled WGS sequence"/>
</dbReference>
<organism evidence="1 2">
    <name type="scientific">Polychaeton citri CBS 116435</name>
    <dbReference type="NCBI Taxonomy" id="1314669"/>
    <lineage>
        <taxon>Eukaryota</taxon>
        <taxon>Fungi</taxon>
        <taxon>Dikarya</taxon>
        <taxon>Ascomycota</taxon>
        <taxon>Pezizomycotina</taxon>
        <taxon>Dothideomycetes</taxon>
        <taxon>Dothideomycetidae</taxon>
        <taxon>Capnodiales</taxon>
        <taxon>Capnodiaceae</taxon>
        <taxon>Polychaeton</taxon>
    </lineage>
</organism>
<dbReference type="AlphaFoldDB" id="A0A9P4QDA0"/>